<dbReference type="InterPro" id="IPR018060">
    <property type="entry name" value="HTH_AraC"/>
</dbReference>
<dbReference type="Gene3D" id="1.10.10.60">
    <property type="entry name" value="Homeodomain-like"/>
    <property type="match status" value="2"/>
</dbReference>
<dbReference type="PANTHER" id="PTHR43280:SF28">
    <property type="entry name" value="HTH-TYPE TRANSCRIPTIONAL ACTIVATOR RHAS"/>
    <property type="match status" value="1"/>
</dbReference>
<dbReference type="PROSITE" id="PS01124">
    <property type="entry name" value="HTH_ARAC_FAMILY_2"/>
    <property type="match status" value="1"/>
</dbReference>
<evidence type="ECO:0000259" key="5">
    <source>
        <dbReference type="PROSITE" id="PS01124"/>
    </source>
</evidence>
<name>A0ABT4G8J0_9BACL</name>
<reference evidence="6 7" key="1">
    <citation type="submission" date="2022-05" db="EMBL/GenBank/DDBJ databases">
        <title>Genome Sequencing of Bee-Associated Microbes.</title>
        <authorList>
            <person name="Dunlap C."/>
        </authorList>
    </citation>
    <scope>NUCLEOTIDE SEQUENCE [LARGE SCALE GENOMIC DNA]</scope>
    <source>
        <strain evidence="6 7">NRRL B-14421</strain>
    </source>
</reference>
<evidence type="ECO:0000313" key="7">
    <source>
        <dbReference type="Proteomes" id="UP001527099"/>
    </source>
</evidence>
<evidence type="ECO:0000256" key="3">
    <source>
        <dbReference type="ARBA" id="ARBA00023163"/>
    </source>
</evidence>
<protein>
    <submittedName>
        <fullName evidence="6">Helix-turn-helix domain-containing protein</fullName>
    </submittedName>
</protein>
<proteinExistence type="predicted"/>
<dbReference type="InterPro" id="IPR041522">
    <property type="entry name" value="CdaR_GGDEF"/>
</dbReference>
<keyword evidence="2" id="KW-0238">DNA-binding</keyword>
<dbReference type="Pfam" id="PF17853">
    <property type="entry name" value="GGDEF_2"/>
    <property type="match status" value="1"/>
</dbReference>
<evidence type="ECO:0000256" key="1">
    <source>
        <dbReference type="ARBA" id="ARBA00023015"/>
    </source>
</evidence>
<dbReference type="SMART" id="SM00342">
    <property type="entry name" value="HTH_ARAC"/>
    <property type="match status" value="1"/>
</dbReference>
<dbReference type="EMBL" id="JAMDMX010000014">
    <property type="protein sequence ID" value="MCY9692488.1"/>
    <property type="molecule type" value="Genomic_DNA"/>
</dbReference>
<gene>
    <name evidence="6" type="ORF">M5X19_06120</name>
</gene>
<dbReference type="InterPro" id="IPR009057">
    <property type="entry name" value="Homeodomain-like_sf"/>
</dbReference>
<feature type="domain" description="HTH araC/xylS-type" evidence="5">
    <location>
        <begin position="664"/>
        <end position="761"/>
    </location>
</feature>
<dbReference type="PROSITE" id="PS00041">
    <property type="entry name" value="HTH_ARAC_FAMILY_1"/>
    <property type="match status" value="1"/>
</dbReference>
<keyword evidence="7" id="KW-1185">Reference proteome</keyword>
<dbReference type="Pfam" id="PF12833">
    <property type="entry name" value="HTH_18"/>
    <property type="match status" value="1"/>
</dbReference>
<keyword evidence="1" id="KW-0805">Transcription regulation</keyword>
<dbReference type="Gene3D" id="3.30.450.20">
    <property type="entry name" value="PAS domain"/>
    <property type="match status" value="1"/>
</dbReference>
<sequence>MFRSKRFRNNWILILIITSIPGLISGGLIYWLAGDRLENELLQMHNKQIQLRAANIDEQFSYLEMSVVHWAFDPNFSYSLGSINLSRDFEIGRDITRTLTIMKGSNPLAKQTDLFLEGSAPVRFHPEYESLSDTAQIEGYRQLLAQDKKVFWSQRTPESGSSSDNLTLTIKIPETEQKPFGIIVVQLDTAKVANLLKTLTPYEEGGTFLMQQNGIQLLSSSGKEQESQLDEALKKAVLAKKAKSGSFLFDLNQTTYTVSFGTMTRIGTEWMYVSASPISAITKPVVFISQLILMLSITMLLLAFILSWLASRRIYSPISRLVSLLTGNSAAIALGKEQNDDFKLIEKEWLHLTRESHMLQSKLEQQLPHLKEGFLLQLVQGYLYSYSEQALQERMRNFGWSVGSHHYEVLHIQLSGFENLEGRFSLDDEGLVTFVAANITKELASGRFEQAEVLNFHDLSVGLLIMVPEETEQREAIRAFSQELIEAIHHVLKMSVTITIGSPALSIVHVPSRFEEAMQASSQRRFENRNLIIDLECQDDYDKEHNEIHYPFALEREILQSIRTGQKDESKQLIQAFLEELLERGAKMIDIHQGMLQLLGSILHAIRLSGMDPNRIFKNVNLYEQLVQFGEPQKIIVWIQDKVVGSFMQELESRSDVQVKRTVETAMIYLQNNYMNEISLDSCAMYTGMNTVALSKAFKQVTGKNFIDYLTELRIEKAKELLRDTDMKINDVAEKSGYQPSYFNRIFKKQEGVTPSQYRDFSRK</sequence>
<evidence type="ECO:0000313" key="6">
    <source>
        <dbReference type="EMBL" id="MCY9692488.1"/>
    </source>
</evidence>
<dbReference type="SUPFAM" id="SSF46689">
    <property type="entry name" value="Homeodomain-like"/>
    <property type="match status" value="2"/>
</dbReference>
<accession>A0ABT4G8J0</accession>
<feature type="transmembrane region" description="Helical" evidence="4">
    <location>
        <begin position="287"/>
        <end position="310"/>
    </location>
</feature>
<feature type="transmembrane region" description="Helical" evidence="4">
    <location>
        <begin position="12"/>
        <end position="33"/>
    </location>
</feature>
<comment type="caution">
    <text evidence="6">The sequence shown here is derived from an EMBL/GenBank/DDBJ whole genome shotgun (WGS) entry which is preliminary data.</text>
</comment>
<keyword evidence="3" id="KW-0804">Transcription</keyword>
<evidence type="ECO:0000256" key="4">
    <source>
        <dbReference type="SAM" id="Phobius"/>
    </source>
</evidence>
<keyword evidence="4" id="KW-1133">Transmembrane helix</keyword>
<evidence type="ECO:0000256" key="2">
    <source>
        <dbReference type="ARBA" id="ARBA00023125"/>
    </source>
</evidence>
<keyword evidence="4" id="KW-0812">Transmembrane</keyword>
<dbReference type="PANTHER" id="PTHR43280">
    <property type="entry name" value="ARAC-FAMILY TRANSCRIPTIONAL REGULATOR"/>
    <property type="match status" value="1"/>
</dbReference>
<keyword evidence="4" id="KW-0472">Membrane</keyword>
<dbReference type="InterPro" id="IPR018062">
    <property type="entry name" value="HTH_AraC-typ_CS"/>
</dbReference>
<dbReference type="RefSeq" id="WP_244280283.1">
    <property type="nucleotide sequence ID" value="NZ_JAMDMW010000077.1"/>
</dbReference>
<organism evidence="6 7">
    <name type="scientific">Paenibacillus alginolyticus</name>
    <dbReference type="NCBI Taxonomy" id="59839"/>
    <lineage>
        <taxon>Bacteria</taxon>
        <taxon>Bacillati</taxon>
        <taxon>Bacillota</taxon>
        <taxon>Bacilli</taxon>
        <taxon>Bacillales</taxon>
        <taxon>Paenibacillaceae</taxon>
        <taxon>Paenibacillus</taxon>
    </lineage>
</organism>
<dbReference type="Proteomes" id="UP001527099">
    <property type="component" value="Unassembled WGS sequence"/>
</dbReference>